<dbReference type="EMBL" id="CP027754">
    <property type="protein sequence ID" value="AZE56264.1"/>
    <property type="molecule type" value="Genomic_DNA"/>
</dbReference>
<reference evidence="1 2" key="1">
    <citation type="submission" date="2018-03" db="EMBL/GenBank/DDBJ databases">
        <title>Diversity of phytobeneficial traits revealed by whole-genome analysis of worldwide-isolated phenazine-producing Pseudomonas spp.</title>
        <authorList>
            <person name="Biessy A."/>
            <person name="Novinscak A."/>
            <person name="Blom J."/>
            <person name="Leger G."/>
            <person name="Thomashow L.S."/>
            <person name="Cazorla F.M."/>
            <person name="Josic D."/>
            <person name="Filion M."/>
        </authorList>
    </citation>
    <scope>NUCLEOTIDE SEQUENCE [LARGE SCALE GENOMIC DNA]</scope>
    <source>
        <strain evidence="1 2">30B</strain>
    </source>
</reference>
<gene>
    <name evidence="1" type="ORF">C4K03_4116</name>
</gene>
<proteinExistence type="predicted"/>
<organism evidence="1 2">
    <name type="scientific">Pseudomonas synxantha</name>
    <dbReference type="NCBI Taxonomy" id="47883"/>
    <lineage>
        <taxon>Bacteria</taxon>
        <taxon>Pseudomonadati</taxon>
        <taxon>Pseudomonadota</taxon>
        <taxon>Gammaproteobacteria</taxon>
        <taxon>Pseudomonadales</taxon>
        <taxon>Pseudomonadaceae</taxon>
        <taxon>Pseudomonas</taxon>
    </lineage>
</organism>
<evidence type="ECO:0000313" key="1">
    <source>
        <dbReference type="EMBL" id="AZE56264.1"/>
    </source>
</evidence>
<protein>
    <submittedName>
        <fullName evidence="1">Uncharacterized protein</fullName>
    </submittedName>
</protein>
<dbReference type="Proteomes" id="UP000268696">
    <property type="component" value="Chromosome"/>
</dbReference>
<evidence type="ECO:0000313" key="2">
    <source>
        <dbReference type="Proteomes" id="UP000268696"/>
    </source>
</evidence>
<accession>A0A3G7UA40</accession>
<sequence>MKLKADHVGSISDRAFVLAPWQRTVSVIFIALLGSGQCTRIAHSHRLR</sequence>
<dbReference type="AlphaFoldDB" id="A0A3G7UA40"/>
<name>A0A3G7UA40_9PSED</name>